<evidence type="ECO:0000313" key="2">
    <source>
        <dbReference type="Proteomes" id="UP000799755"/>
    </source>
</evidence>
<name>A0ACB6QCZ2_9PLEO</name>
<keyword evidence="2" id="KW-1185">Reference proteome</keyword>
<gene>
    <name evidence="1" type="ORF">BDR25DRAFT_361328</name>
</gene>
<dbReference type="EMBL" id="MU003534">
    <property type="protein sequence ID" value="KAF2464791.1"/>
    <property type="molecule type" value="Genomic_DNA"/>
</dbReference>
<comment type="caution">
    <text evidence="1">The sequence shown here is derived from an EMBL/GenBank/DDBJ whole genome shotgun (WGS) entry which is preliminary data.</text>
</comment>
<organism evidence="1 2">
    <name type="scientific">Lindgomyces ingoldianus</name>
    <dbReference type="NCBI Taxonomy" id="673940"/>
    <lineage>
        <taxon>Eukaryota</taxon>
        <taxon>Fungi</taxon>
        <taxon>Dikarya</taxon>
        <taxon>Ascomycota</taxon>
        <taxon>Pezizomycotina</taxon>
        <taxon>Dothideomycetes</taxon>
        <taxon>Pleosporomycetidae</taxon>
        <taxon>Pleosporales</taxon>
        <taxon>Lindgomycetaceae</taxon>
        <taxon>Lindgomyces</taxon>
    </lineage>
</organism>
<evidence type="ECO:0000313" key="1">
    <source>
        <dbReference type="EMBL" id="KAF2464791.1"/>
    </source>
</evidence>
<reference evidence="1" key="1">
    <citation type="journal article" date="2020" name="Stud. Mycol.">
        <title>101 Dothideomycetes genomes: a test case for predicting lifestyles and emergence of pathogens.</title>
        <authorList>
            <person name="Haridas S."/>
            <person name="Albert R."/>
            <person name="Binder M."/>
            <person name="Bloem J."/>
            <person name="Labutti K."/>
            <person name="Salamov A."/>
            <person name="Andreopoulos B."/>
            <person name="Baker S."/>
            <person name="Barry K."/>
            <person name="Bills G."/>
            <person name="Bluhm B."/>
            <person name="Cannon C."/>
            <person name="Castanera R."/>
            <person name="Culley D."/>
            <person name="Daum C."/>
            <person name="Ezra D."/>
            <person name="Gonzalez J."/>
            <person name="Henrissat B."/>
            <person name="Kuo A."/>
            <person name="Liang C."/>
            <person name="Lipzen A."/>
            <person name="Lutzoni F."/>
            <person name="Magnuson J."/>
            <person name="Mondo S."/>
            <person name="Nolan M."/>
            <person name="Ohm R."/>
            <person name="Pangilinan J."/>
            <person name="Park H.-J."/>
            <person name="Ramirez L."/>
            <person name="Alfaro M."/>
            <person name="Sun H."/>
            <person name="Tritt A."/>
            <person name="Yoshinaga Y."/>
            <person name="Zwiers L.-H."/>
            <person name="Turgeon B."/>
            <person name="Goodwin S."/>
            <person name="Spatafora J."/>
            <person name="Crous P."/>
            <person name="Grigoriev I."/>
        </authorList>
    </citation>
    <scope>NUCLEOTIDE SEQUENCE</scope>
    <source>
        <strain evidence="1">ATCC 200398</strain>
    </source>
</reference>
<accession>A0ACB6QCZ2</accession>
<proteinExistence type="predicted"/>
<sequence>MFIQLATREGVTWISTCGFKFRCTIEVTKECFMPPEQHIVVKRTERIRKCSYLVQLLGEMVDTRNGTAACLVVTTHFLVYILPKCILIHSSWSSFENPLTRQFCFFERLLHDILFFHTLGKQIKKELTLLIEWRLCMTTYYASRNVNYAYMTGHDHVLGPQRPKPTPADPLNEPRNLSLGFSSAAKGFVRGIEQETQDRGAEELIYLVPSPQATQGPDNLIDQCTYGIVRKARSPAPDRTGNSEVDGLFSVFIPSHNVVRLAFHVRLDITEKIGTALSQIMDLMTPPSSERLHTEDIVPKEKLFMGVVRYYEPREFTYRPYKDSHQAGLSSGEIHCLCFRCSRRLSMSDEPKPYEDAIIVSVSALEIWACGETFSLSWAISSPDLTPRLNLPSLALTTELTARISICPPSALSTLPAIRTVQEDEQLNLKRWFMRTRPCISLACKRLWNAPSFMSIQARKPQVSQIRWDSHKSGGPIREAAWVMKHESILPVEQLRGIFPSKIYDVDLHRKGLKSGLNIEKKWWHSAELTWTNSEGGALK</sequence>
<dbReference type="Proteomes" id="UP000799755">
    <property type="component" value="Unassembled WGS sequence"/>
</dbReference>
<protein>
    <submittedName>
        <fullName evidence="1">Uncharacterized protein</fullName>
    </submittedName>
</protein>